<keyword evidence="4 6" id="KW-0472">Membrane</keyword>
<feature type="region of interest" description="Disordered" evidence="5">
    <location>
        <begin position="413"/>
        <end position="449"/>
    </location>
</feature>
<feature type="region of interest" description="Disordered" evidence="5">
    <location>
        <begin position="476"/>
        <end position="506"/>
    </location>
</feature>
<organism evidence="7 8">
    <name type="scientific">Lentinula aff. detonsa</name>
    <dbReference type="NCBI Taxonomy" id="2804958"/>
    <lineage>
        <taxon>Eukaryota</taxon>
        <taxon>Fungi</taxon>
        <taxon>Dikarya</taxon>
        <taxon>Basidiomycota</taxon>
        <taxon>Agaricomycotina</taxon>
        <taxon>Agaricomycetes</taxon>
        <taxon>Agaricomycetidae</taxon>
        <taxon>Agaricales</taxon>
        <taxon>Marasmiineae</taxon>
        <taxon>Omphalotaceae</taxon>
        <taxon>Lentinula</taxon>
    </lineage>
</organism>
<dbReference type="InterPro" id="IPR051694">
    <property type="entry name" value="Immunoregulatory_rcpt-like"/>
</dbReference>
<evidence type="ECO:0000256" key="4">
    <source>
        <dbReference type="ARBA" id="ARBA00023136"/>
    </source>
</evidence>
<keyword evidence="2 6" id="KW-0812">Transmembrane</keyword>
<dbReference type="EMBL" id="MU793376">
    <property type="protein sequence ID" value="KAJ3784461.1"/>
    <property type="molecule type" value="Genomic_DNA"/>
</dbReference>
<evidence type="ECO:0000256" key="3">
    <source>
        <dbReference type="ARBA" id="ARBA00022989"/>
    </source>
</evidence>
<keyword evidence="3 6" id="KW-1133">Transmembrane helix</keyword>
<feature type="compositionally biased region" description="Polar residues" evidence="5">
    <location>
        <begin position="429"/>
        <end position="449"/>
    </location>
</feature>
<evidence type="ECO:0000256" key="5">
    <source>
        <dbReference type="SAM" id="MobiDB-lite"/>
    </source>
</evidence>
<accession>A0AA38KRF7</accession>
<comment type="caution">
    <text evidence="7">The sequence shown here is derived from an EMBL/GenBank/DDBJ whole genome shotgun (WGS) entry which is preliminary data.</text>
</comment>
<evidence type="ECO:0000256" key="1">
    <source>
        <dbReference type="ARBA" id="ARBA00004167"/>
    </source>
</evidence>
<evidence type="ECO:0000313" key="7">
    <source>
        <dbReference type="EMBL" id="KAJ3784461.1"/>
    </source>
</evidence>
<evidence type="ECO:0000313" key="8">
    <source>
        <dbReference type="Proteomes" id="UP001163798"/>
    </source>
</evidence>
<keyword evidence="8" id="KW-1185">Reference proteome</keyword>
<feature type="transmembrane region" description="Helical" evidence="6">
    <location>
        <begin position="189"/>
        <end position="212"/>
    </location>
</feature>
<name>A0AA38KRF7_9AGAR</name>
<feature type="compositionally biased region" description="Polar residues" evidence="5">
    <location>
        <begin position="413"/>
        <end position="422"/>
    </location>
</feature>
<proteinExistence type="predicted"/>
<dbReference type="AlphaFoldDB" id="A0AA38KRF7"/>
<feature type="region of interest" description="Disordered" evidence="5">
    <location>
        <begin position="117"/>
        <end position="178"/>
    </location>
</feature>
<evidence type="ECO:0000256" key="6">
    <source>
        <dbReference type="SAM" id="Phobius"/>
    </source>
</evidence>
<feature type="region of interest" description="Disordered" evidence="5">
    <location>
        <begin position="63"/>
        <end position="84"/>
    </location>
</feature>
<reference evidence="7" key="1">
    <citation type="submission" date="2022-08" db="EMBL/GenBank/DDBJ databases">
        <authorList>
            <consortium name="DOE Joint Genome Institute"/>
            <person name="Min B."/>
            <person name="Riley R."/>
            <person name="Sierra-Patev S."/>
            <person name="Naranjo-Ortiz M."/>
            <person name="Looney B."/>
            <person name="Konkel Z."/>
            <person name="Slot J.C."/>
            <person name="Sakamoto Y."/>
            <person name="Steenwyk J.L."/>
            <person name="Rokas A."/>
            <person name="Carro J."/>
            <person name="Camarero S."/>
            <person name="Ferreira P."/>
            <person name="Molpeceres G."/>
            <person name="Ruiz-Duenas F.J."/>
            <person name="Serrano A."/>
            <person name="Henrissat B."/>
            <person name="Drula E."/>
            <person name="Hughes K.W."/>
            <person name="Mata J.L."/>
            <person name="Ishikawa N.K."/>
            <person name="Vargas-Isla R."/>
            <person name="Ushijima S."/>
            <person name="Smith C.A."/>
            <person name="Ahrendt S."/>
            <person name="Andreopoulos W."/>
            <person name="He G."/>
            <person name="Labutti K."/>
            <person name="Lipzen A."/>
            <person name="Ng V."/>
            <person name="Sandor L."/>
            <person name="Barry K."/>
            <person name="Martinez A.T."/>
            <person name="Xiao Y."/>
            <person name="Gibbons J.G."/>
            <person name="Terashima K."/>
            <person name="Hibbett D.S."/>
            <person name="Grigoriev I.V."/>
        </authorList>
    </citation>
    <scope>NUCLEOTIDE SEQUENCE</scope>
    <source>
        <strain evidence="7">TFB10291</strain>
    </source>
</reference>
<feature type="compositionally biased region" description="Basic and acidic residues" evidence="5">
    <location>
        <begin position="245"/>
        <end position="272"/>
    </location>
</feature>
<comment type="subcellular location">
    <subcellularLocation>
        <location evidence="1">Membrane</location>
        <topology evidence="1">Single-pass membrane protein</topology>
    </subcellularLocation>
</comment>
<protein>
    <recommendedName>
        <fullName evidence="9">Protein kinase domain-containing protein</fullName>
    </recommendedName>
</protein>
<dbReference type="GO" id="GO:0071944">
    <property type="term" value="C:cell periphery"/>
    <property type="evidence" value="ECO:0007669"/>
    <property type="project" value="UniProtKB-ARBA"/>
</dbReference>
<dbReference type="Proteomes" id="UP001163798">
    <property type="component" value="Unassembled WGS sequence"/>
</dbReference>
<evidence type="ECO:0008006" key="9">
    <source>
        <dbReference type="Google" id="ProtNLM"/>
    </source>
</evidence>
<feature type="region of interest" description="Disordered" evidence="5">
    <location>
        <begin position="236"/>
        <end position="279"/>
    </location>
</feature>
<evidence type="ECO:0000256" key="2">
    <source>
        <dbReference type="ARBA" id="ARBA00022692"/>
    </source>
</evidence>
<dbReference type="PANTHER" id="PTHR15549">
    <property type="entry name" value="PAIRED IMMUNOGLOBULIN-LIKE TYPE 2 RECEPTOR"/>
    <property type="match status" value="1"/>
</dbReference>
<gene>
    <name evidence="7" type="ORF">GGU10DRAFT_401554</name>
</gene>
<dbReference type="GO" id="GO:0016020">
    <property type="term" value="C:membrane"/>
    <property type="evidence" value="ECO:0007669"/>
    <property type="project" value="UniProtKB-SubCell"/>
</dbReference>
<sequence>MTGTHLPVNQRAVHHFHARFMSNVAVGPGGQATLVAPQQASSIAFATVTSAVNVASPTQQTVFSSPSAATIADSPKDTISSSLSSASPALSDLVEVSTTVIVTSEVIEATNLLLSSATSSSSSDSSLTSAPTTSAAPTATSLPSTSASYASMDTSMDTSSSTTAATPSSLTAAATSSVTTTASTKEPTLYIGIVLGTIIVIACFTALIAWWFRLRTHNRRRKKTVAVPWANRPESSLSSFTDADSLEKGEPPDAHQRTWEPRGDRDAGEPKRSRSYLQDFTSPVKRRSVPVLGIPSPPAIYPYHAHPPPRYPASYSSSLPSVSPASIGPLQESIAYPLPNYSPSQANSLQLNRHVHPNPPSVRMQFLTDPEFGTPRESMIKPRYLSLDEGLKVPWNSETPVLTLEPSYISAPLENSPNSPVSLSERHSQAQQRASSPDRSASVSQDQGGTWSSNIKANLMYAFNAVAKAAGGAHSDEEYDKLSPLPSRSASRNRKNDLRGGKSTSVPIPESGWVEYLGGELVGKAPTLVGSPTLEETAEGRGIVHLRKSFSKDGSLPFPGTINSASTSYSSSFGAALHGSVKADFNELVSVNRSVGREEEEHIYTVHGNNAVQHERTVNMFKELSTLGFSLFTFWSLHLLSPFPTACAAPAPGGFSPNIYDVTSKPDYAYTNSGSRQGQTATVASVWGDKPYHLFRSWMTDFYPAIIPRHDKNKYFKDGDFTRYLGRNLAVDGEEKVGRYNVGVFEYKDTSNSNNLNMVIKVLSHSGLDDGVYGEAKTLDLMGLYDKSGFVFCNTARSVKDPQTEKIEKVYQYSKYPAILMRRVGGVPITETQQWENGGGRTKNRMMAVVKSLVKTQVMSIWAEHGFIYMDLNMENVHISIDPQGNISAARLFDFGYPGAVAVKSGTTRAEIRDKSSLNNADFGSIRDSDLISVDIRARQAHHQALPSPGVPPLQPT</sequence>